<dbReference type="EMBL" id="WHWC01000006">
    <property type="protein sequence ID" value="KAG8380848.1"/>
    <property type="molecule type" value="Genomic_DNA"/>
</dbReference>
<comment type="caution">
    <text evidence="1">The sequence shown here is derived from an EMBL/GenBank/DDBJ whole genome shotgun (WGS) entry which is preliminary data.</text>
</comment>
<dbReference type="PANTHER" id="PTHR47718:SF8">
    <property type="entry name" value="PROTEIN FAR1-RELATED SEQUENCE"/>
    <property type="match status" value="1"/>
</dbReference>
<organism evidence="1 2">
    <name type="scientific">Buddleja alternifolia</name>
    <dbReference type="NCBI Taxonomy" id="168488"/>
    <lineage>
        <taxon>Eukaryota</taxon>
        <taxon>Viridiplantae</taxon>
        <taxon>Streptophyta</taxon>
        <taxon>Embryophyta</taxon>
        <taxon>Tracheophyta</taxon>
        <taxon>Spermatophyta</taxon>
        <taxon>Magnoliopsida</taxon>
        <taxon>eudicotyledons</taxon>
        <taxon>Gunneridae</taxon>
        <taxon>Pentapetalae</taxon>
        <taxon>asterids</taxon>
        <taxon>lamiids</taxon>
        <taxon>Lamiales</taxon>
        <taxon>Scrophulariaceae</taxon>
        <taxon>Buddlejeae</taxon>
        <taxon>Buddleja</taxon>
    </lineage>
</organism>
<evidence type="ECO:0000313" key="1">
    <source>
        <dbReference type="EMBL" id="KAG8380848.1"/>
    </source>
</evidence>
<accession>A0AAV6XEK1</accession>
<dbReference type="AlphaFoldDB" id="A0AAV6XEK1"/>
<keyword evidence="2" id="KW-1185">Reference proteome</keyword>
<dbReference type="PANTHER" id="PTHR47718">
    <property type="entry name" value="OS01G0519700 PROTEIN"/>
    <property type="match status" value="1"/>
</dbReference>
<evidence type="ECO:0008006" key="3">
    <source>
        <dbReference type="Google" id="ProtNLM"/>
    </source>
</evidence>
<protein>
    <recommendedName>
        <fullName evidence="3">Protein FAR1-RELATED SEQUENCE</fullName>
    </recommendedName>
</protein>
<sequence length="272" mass="31793">MTDAHKAEVDMVISCGIAPSETIELMAKQVGGPEHLGFISDDCKNYLRSKRTITMRLGDTGGVLEYLQKKQAEDPNFYYAIQVDEEDLITNIFWSDAKMIVQRLFARAFSGCMYDHEDEEEFIDAWNKMIVKYSLQNNDWLQRMFQLRKKWVLVYGQETFCADMSTTQRSESMNNVIKKYVSYKTNLFEFFEHFERLLKDRRYKESRADFSTSQSSPNLSFPVQILKHASTVYISKFFELFQAELGKAHDCNLEICNEKDTMLEFKVASYGK</sequence>
<proteinExistence type="predicted"/>
<reference evidence="1" key="1">
    <citation type="submission" date="2019-10" db="EMBL/GenBank/DDBJ databases">
        <authorList>
            <person name="Zhang R."/>
            <person name="Pan Y."/>
            <person name="Wang J."/>
            <person name="Ma R."/>
            <person name="Yu S."/>
        </authorList>
    </citation>
    <scope>NUCLEOTIDE SEQUENCE</scope>
    <source>
        <strain evidence="1">LA-IB0</strain>
        <tissue evidence="1">Leaf</tissue>
    </source>
</reference>
<gene>
    <name evidence="1" type="ORF">BUALT_Bualt06G0059100</name>
</gene>
<name>A0AAV6XEK1_9LAMI</name>
<evidence type="ECO:0000313" key="2">
    <source>
        <dbReference type="Proteomes" id="UP000826271"/>
    </source>
</evidence>
<dbReference type="Proteomes" id="UP000826271">
    <property type="component" value="Unassembled WGS sequence"/>
</dbReference>